<keyword evidence="3" id="KW-1185">Reference proteome</keyword>
<name>A0A0R1WSN2_9LACO</name>
<feature type="transmembrane region" description="Helical" evidence="1">
    <location>
        <begin position="360"/>
        <end position="379"/>
    </location>
</feature>
<evidence type="ECO:0000313" key="2">
    <source>
        <dbReference type="EMBL" id="KRM20437.1"/>
    </source>
</evidence>
<accession>A0A0R1WSN2</accession>
<dbReference type="STRING" id="1423755.FC40_GL000007"/>
<dbReference type="EMBL" id="AZGD01000001">
    <property type="protein sequence ID" value="KRM20437.1"/>
    <property type="molecule type" value="Genomic_DNA"/>
</dbReference>
<evidence type="ECO:0008006" key="4">
    <source>
        <dbReference type="Google" id="ProtNLM"/>
    </source>
</evidence>
<feature type="transmembrane region" description="Helical" evidence="1">
    <location>
        <begin position="210"/>
        <end position="232"/>
    </location>
</feature>
<dbReference type="AlphaFoldDB" id="A0A0R1WSN2"/>
<feature type="transmembrane region" description="Helical" evidence="1">
    <location>
        <begin position="177"/>
        <end position="198"/>
    </location>
</feature>
<reference evidence="2 3" key="1">
    <citation type="journal article" date="2015" name="Genome Announc.">
        <title>Expanding the biotechnology potential of lactobacilli through comparative genomics of 213 strains and associated genera.</title>
        <authorList>
            <person name="Sun Z."/>
            <person name="Harris H.M."/>
            <person name="McCann A."/>
            <person name="Guo C."/>
            <person name="Argimon S."/>
            <person name="Zhang W."/>
            <person name="Yang X."/>
            <person name="Jeffery I.B."/>
            <person name="Cooney J.C."/>
            <person name="Kagawa T.F."/>
            <person name="Liu W."/>
            <person name="Song Y."/>
            <person name="Salvetti E."/>
            <person name="Wrobel A."/>
            <person name="Rasinkangas P."/>
            <person name="Parkhill J."/>
            <person name="Rea M.C."/>
            <person name="O'Sullivan O."/>
            <person name="Ritari J."/>
            <person name="Douillard F.P."/>
            <person name="Paul Ross R."/>
            <person name="Yang R."/>
            <person name="Briner A.E."/>
            <person name="Felis G.E."/>
            <person name="de Vos W.M."/>
            <person name="Barrangou R."/>
            <person name="Klaenhammer T.R."/>
            <person name="Caufield P.W."/>
            <person name="Cui Y."/>
            <person name="Zhang H."/>
            <person name="O'Toole P.W."/>
        </authorList>
    </citation>
    <scope>NUCLEOTIDE SEQUENCE [LARGE SCALE GENOMIC DNA]</scope>
    <source>
        <strain evidence="2 3">DSM 18933</strain>
    </source>
</reference>
<evidence type="ECO:0000256" key="1">
    <source>
        <dbReference type="SAM" id="Phobius"/>
    </source>
</evidence>
<comment type="caution">
    <text evidence="2">The sequence shown here is derived from an EMBL/GenBank/DDBJ whole genome shotgun (WGS) entry which is preliminary data.</text>
</comment>
<feature type="transmembrane region" description="Helical" evidence="1">
    <location>
        <begin position="141"/>
        <end position="157"/>
    </location>
</feature>
<protein>
    <recommendedName>
        <fullName evidence="4">Membrane protein 6-pyruvoyl-tetrahydropterin synthase-related domain-containing protein</fullName>
    </recommendedName>
</protein>
<feature type="transmembrane region" description="Helical" evidence="1">
    <location>
        <begin position="533"/>
        <end position="555"/>
    </location>
</feature>
<keyword evidence="1" id="KW-1133">Transmembrane helix</keyword>
<feature type="transmembrane region" description="Helical" evidence="1">
    <location>
        <begin position="299"/>
        <end position="319"/>
    </location>
</feature>
<keyword evidence="1" id="KW-0812">Transmembrane</keyword>
<sequence length="557" mass="64891">MILLSFLYVYSFYRTGTLFVASDRIFHLERMEEVYQSLKSGHLINQISTYSAKSVGIAVGRFYPSVNLVIYSLIRLILQNPIQSIYVFIFTETLLGLVIAFYAGNVFFNNKKLAYLFAIQLRLSTYVMHNDFSRFDIGESWSLIFVPLSLVGFYLILKEKRTIRGILLLSLGVSLELYSHILTAFITVLCIIIMYFIYILLVNKFNLKKLISFFISSLIIIINTVIVTVPLLEYYLKVGVVEPEKIQWDMYDFSFVKIFNTSLENSISSPNLGVIGIVTIILIMIIMGKQIIDVKVKLLTTYIIFFLVMVTNLFPWMLLTDTPINIIQYPWRLMAIIIPLISVMFVYVIDKKIGLEYKRLVMIIIFNIIISLGTQNIFIENAYKTTTYAPSTSYLRSPWGYLIDSKDYNESLSRNNLDNSYGYHDYIPKKSEGVIKNIYNLEVIQESWKRKLRENEIKRSYHKVTYDLSNLPKKSGEMKLPFIIYRNSDYRLFVNNHRVKVESDKNGQLVINKDNKSRVKVEIEYLVPTFHKILLAVSIISVLFNIIVLFIIKFWNI</sequence>
<gene>
    <name evidence="2" type="ORF">FC40_GL000007</name>
</gene>
<keyword evidence="1" id="KW-0472">Membrane</keyword>
<feature type="transmembrane region" description="Helical" evidence="1">
    <location>
        <begin position="267"/>
        <end position="287"/>
    </location>
</feature>
<organism evidence="2 3">
    <name type="scientific">Ligilactobacillus hayakitensis DSM 18933 = JCM 14209</name>
    <dbReference type="NCBI Taxonomy" id="1423755"/>
    <lineage>
        <taxon>Bacteria</taxon>
        <taxon>Bacillati</taxon>
        <taxon>Bacillota</taxon>
        <taxon>Bacilli</taxon>
        <taxon>Lactobacillales</taxon>
        <taxon>Lactobacillaceae</taxon>
        <taxon>Ligilactobacillus</taxon>
    </lineage>
</organism>
<feature type="transmembrane region" description="Helical" evidence="1">
    <location>
        <begin position="85"/>
        <end position="107"/>
    </location>
</feature>
<dbReference type="Proteomes" id="UP000051054">
    <property type="component" value="Unassembled WGS sequence"/>
</dbReference>
<evidence type="ECO:0000313" key="3">
    <source>
        <dbReference type="Proteomes" id="UP000051054"/>
    </source>
</evidence>
<feature type="transmembrane region" description="Helical" evidence="1">
    <location>
        <begin position="331"/>
        <end position="348"/>
    </location>
</feature>
<proteinExistence type="predicted"/>
<dbReference type="PATRIC" id="fig|1423755.3.peg.7"/>